<feature type="non-terminal residue" evidence="2">
    <location>
        <position position="90"/>
    </location>
</feature>
<evidence type="ECO:0000259" key="1">
    <source>
        <dbReference type="Pfam" id="PF20262"/>
    </source>
</evidence>
<dbReference type="Pfam" id="PF20262">
    <property type="entry name" value="UNC80_C"/>
    <property type="match status" value="1"/>
</dbReference>
<feature type="domain" description="Protein UNC80 C-terminal" evidence="1">
    <location>
        <begin position="1"/>
        <end position="89"/>
    </location>
</feature>
<proteinExistence type="predicted"/>
<feature type="non-terminal residue" evidence="2">
    <location>
        <position position="1"/>
    </location>
</feature>
<gene>
    <name evidence="2" type="primary">ORF30769</name>
</gene>
<accession>A0A0B6YN41</accession>
<evidence type="ECO:0000313" key="2">
    <source>
        <dbReference type="EMBL" id="CEK57663.1"/>
    </source>
</evidence>
<organism evidence="2">
    <name type="scientific">Arion vulgaris</name>
    <dbReference type="NCBI Taxonomy" id="1028688"/>
    <lineage>
        <taxon>Eukaryota</taxon>
        <taxon>Metazoa</taxon>
        <taxon>Spiralia</taxon>
        <taxon>Lophotrochozoa</taxon>
        <taxon>Mollusca</taxon>
        <taxon>Gastropoda</taxon>
        <taxon>Heterobranchia</taxon>
        <taxon>Euthyneura</taxon>
        <taxon>Panpulmonata</taxon>
        <taxon>Eupulmonata</taxon>
        <taxon>Stylommatophora</taxon>
        <taxon>Helicina</taxon>
        <taxon>Arionoidea</taxon>
        <taxon>Arionidae</taxon>
        <taxon>Arion</taxon>
    </lineage>
</organism>
<dbReference type="InterPro" id="IPR046460">
    <property type="entry name" value="UNC80_C"/>
</dbReference>
<reference evidence="2" key="1">
    <citation type="submission" date="2014-12" db="EMBL/GenBank/DDBJ databases">
        <title>Insight into the proteome of Arion vulgaris.</title>
        <authorList>
            <person name="Aradska J."/>
            <person name="Bulat T."/>
            <person name="Smidak R."/>
            <person name="Sarate P."/>
            <person name="Gangsoo J."/>
            <person name="Sialana F."/>
            <person name="Bilban M."/>
            <person name="Lubec G."/>
        </authorList>
    </citation>
    <scope>NUCLEOTIDE SEQUENCE</scope>
    <source>
        <tissue evidence="2">Skin</tissue>
    </source>
</reference>
<dbReference type="AlphaFoldDB" id="A0A0B6YN41"/>
<protein>
    <recommendedName>
        <fullName evidence="1">Protein UNC80 C-terminal domain-containing protein</fullName>
    </recommendedName>
</protein>
<sequence length="90" mass="9597">INLLSPPASALFNQNSVGKSNYLTIGEQGRCGSISHADKAAGKLTSELHHHTALVGLEILTVCFDKQLACQWHKVAKTIMALASKGKVDL</sequence>
<name>A0A0B6YN41_9EUPU</name>
<dbReference type="EMBL" id="HACG01010798">
    <property type="protein sequence ID" value="CEK57663.1"/>
    <property type="molecule type" value="Transcribed_RNA"/>
</dbReference>